<evidence type="ECO:0000313" key="9">
    <source>
        <dbReference type="Proteomes" id="UP000639772"/>
    </source>
</evidence>
<name>A0A835R5K5_VANPL</name>
<evidence type="ECO:0000259" key="6">
    <source>
        <dbReference type="SMART" id="SM00385"/>
    </source>
</evidence>
<feature type="domain" description="Cyclin-like" evidence="6">
    <location>
        <begin position="231"/>
        <end position="319"/>
    </location>
</feature>
<evidence type="ECO:0000256" key="1">
    <source>
        <dbReference type="ARBA" id="ARBA00006955"/>
    </source>
</evidence>
<evidence type="ECO:0000256" key="4">
    <source>
        <dbReference type="ARBA" id="ARBA00023306"/>
    </source>
</evidence>
<feature type="domain" description="Cyclin C-terminal" evidence="7">
    <location>
        <begin position="227"/>
        <end position="350"/>
    </location>
</feature>
<dbReference type="InterPro" id="IPR013763">
    <property type="entry name" value="Cyclin-like_dom"/>
</dbReference>
<feature type="domain" description="Cyclin-like" evidence="6">
    <location>
        <begin position="134"/>
        <end position="218"/>
    </location>
</feature>
<keyword evidence="2" id="KW-0132">Cell division</keyword>
<comment type="similarity">
    <text evidence="1">Belongs to the cyclin family. Cyclin AB subfamily.</text>
</comment>
<dbReference type="AlphaFoldDB" id="A0A835R5K5"/>
<accession>A0A835R5K5</accession>
<reference evidence="8 9" key="1">
    <citation type="journal article" date="2020" name="Nat. Food">
        <title>A phased Vanilla planifolia genome enables genetic improvement of flavour and production.</title>
        <authorList>
            <person name="Hasing T."/>
            <person name="Tang H."/>
            <person name="Brym M."/>
            <person name="Khazi F."/>
            <person name="Huang T."/>
            <person name="Chambers A.H."/>
        </authorList>
    </citation>
    <scope>NUCLEOTIDE SEQUENCE [LARGE SCALE GENOMIC DNA]</scope>
    <source>
        <tissue evidence="8">Leaf</tissue>
    </source>
</reference>
<evidence type="ECO:0000256" key="3">
    <source>
        <dbReference type="ARBA" id="ARBA00023127"/>
    </source>
</evidence>
<comment type="caution">
    <text evidence="8">The sequence shown here is derived from an EMBL/GenBank/DDBJ whole genome shotgun (WGS) entry which is preliminary data.</text>
</comment>
<protein>
    <recommendedName>
        <fullName evidence="10">Cyclin N-terminal domain-containing protein</fullName>
    </recommendedName>
</protein>
<dbReference type="Pfam" id="PF00134">
    <property type="entry name" value="Cyclin_N"/>
    <property type="match status" value="1"/>
</dbReference>
<dbReference type="OrthoDB" id="5590282at2759"/>
<dbReference type="FunFam" id="1.10.472.10:FF:000167">
    <property type="entry name" value="Mitotic cyclin 6"/>
    <property type="match status" value="1"/>
</dbReference>
<dbReference type="CDD" id="cd20506">
    <property type="entry name" value="CYCLIN_AtCycA-like_rpt2"/>
    <property type="match status" value="1"/>
</dbReference>
<evidence type="ECO:0000313" key="8">
    <source>
        <dbReference type="EMBL" id="KAG0481905.1"/>
    </source>
</evidence>
<sequence>MADKENCLCITRTVAKRSAPVSVSCDAGEVERRPFKKMRVALGELPTLSNANVDVSANRASTIYSAQSKERRAKVGTGVGRVAMDETQFCPHYASDIYCYLRSMEMEEKRRPLVGFVERVQTDVNSNMRGVLVDWLVDVAEEYRLISDTLFLAVSYIDRYLSSNVISRQRLQLLGVSAMLIASKYEEISPPHVEDFCYITDNTYTKKQMVGMETDILKFLKFEMGNPTIKTFLRRFTKASNEDGEYPSLVLEFMGCYLAELSLLDYRCVQFLPSVTAASAVFLARFTLNQEQPPWNKRLRQYTGYKVTDLKECIYLLHDLQLGKRWSNLDAVREKYKQHRFKCVSAMAPPALIPGTFLEDFGV</sequence>
<dbReference type="FunFam" id="1.10.472.10:FF:000013">
    <property type="entry name" value="Cyclin A1"/>
    <property type="match status" value="1"/>
</dbReference>
<dbReference type="InterPro" id="IPR048258">
    <property type="entry name" value="Cyclins_cyclin-box"/>
</dbReference>
<keyword evidence="3 5" id="KW-0195">Cyclin</keyword>
<dbReference type="Gene3D" id="1.10.472.10">
    <property type="entry name" value="Cyclin-like"/>
    <property type="match status" value="2"/>
</dbReference>
<dbReference type="SMART" id="SM01332">
    <property type="entry name" value="Cyclin_C"/>
    <property type="match status" value="1"/>
</dbReference>
<dbReference type="InterPro" id="IPR006671">
    <property type="entry name" value="Cyclin_N"/>
</dbReference>
<gene>
    <name evidence="8" type="ORF">HPP92_009989</name>
</gene>
<dbReference type="SMART" id="SM00385">
    <property type="entry name" value="CYCLIN"/>
    <property type="match status" value="2"/>
</dbReference>
<dbReference type="PANTHER" id="PTHR10177">
    <property type="entry name" value="CYCLINS"/>
    <property type="match status" value="1"/>
</dbReference>
<dbReference type="InterPro" id="IPR039361">
    <property type="entry name" value="Cyclin"/>
</dbReference>
<dbReference type="GO" id="GO:0051301">
    <property type="term" value="P:cell division"/>
    <property type="evidence" value="ECO:0007669"/>
    <property type="project" value="UniProtKB-KW"/>
</dbReference>
<dbReference type="PROSITE" id="PS00292">
    <property type="entry name" value="CYCLINS"/>
    <property type="match status" value="1"/>
</dbReference>
<dbReference type="SUPFAM" id="SSF47954">
    <property type="entry name" value="Cyclin-like"/>
    <property type="match status" value="2"/>
</dbReference>
<keyword evidence="4" id="KW-0131">Cell cycle</keyword>
<evidence type="ECO:0008006" key="10">
    <source>
        <dbReference type="Google" id="ProtNLM"/>
    </source>
</evidence>
<evidence type="ECO:0000259" key="7">
    <source>
        <dbReference type="SMART" id="SM01332"/>
    </source>
</evidence>
<dbReference type="EMBL" id="JADCNM010000005">
    <property type="protein sequence ID" value="KAG0481905.1"/>
    <property type="molecule type" value="Genomic_DNA"/>
</dbReference>
<evidence type="ECO:0000256" key="5">
    <source>
        <dbReference type="RuleBase" id="RU000383"/>
    </source>
</evidence>
<proteinExistence type="inferred from homology"/>
<evidence type="ECO:0000256" key="2">
    <source>
        <dbReference type="ARBA" id="ARBA00022618"/>
    </source>
</evidence>
<dbReference type="Pfam" id="PF02984">
    <property type="entry name" value="Cyclin_C"/>
    <property type="match status" value="1"/>
</dbReference>
<dbReference type="InterPro" id="IPR004367">
    <property type="entry name" value="Cyclin_C-dom"/>
</dbReference>
<dbReference type="InterPro" id="IPR036915">
    <property type="entry name" value="Cyclin-like_sf"/>
</dbReference>
<organism evidence="8 9">
    <name type="scientific">Vanilla planifolia</name>
    <name type="common">Vanilla</name>
    <dbReference type="NCBI Taxonomy" id="51239"/>
    <lineage>
        <taxon>Eukaryota</taxon>
        <taxon>Viridiplantae</taxon>
        <taxon>Streptophyta</taxon>
        <taxon>Embryophyta</taxon>
        <taxon>Tracheophyta</taxon>
        <taxon>Spermatophyta</taxon>
        <taxon>Magnoliopsida</taxon>
        <taxon>Liliopsida</taxon>
        <taxon>Asparagales</taxon>
        <taxon>Orchidaceae</taxon>
        <taxon>Vanilloideae</taxon>
        <taxon>Vanilleae</taxon>
        <taxon>Vanilla</taxon>
    </lineage>
</organism>
<dbReference type="Proteomes" id="UP000639772">
    <property type="component" value="Unassembled WGS sequence"/>
</dbReference>